<dbReference type="SUPFAM" id="SSF56300">
    <property type="entry name" value="Metallo-dependent phosphatases"/>
    <property type="match status" value="1"/>
</dbReference>
<sequence length="303" mass="33212">MQLLIYYASYLYFIAVPVILWLMIRKDWRVRRVLLGLFLAGISVLAYARFVEPRILLVKEHELNICTAEALGEVRAAVFSDTHNGIFGNAMPVARIVDRVNGLDADLVLIPGDFTYHPPADELPELFASLADLTAPAFAVMGNHDVGLSGEDLTEPLIDTLEAVGVAVLDGDAAATEVNGQPVNIIGLPDHWGAQRDFDWVAPEQPISGAFTFAIEHNPDVLEQRRTLPEFDLMISGHTHGGQINIPLVTCALTFACDVHRYGFSEERRGNLFVTSGTGMVGLPMRFNVPPVIDMLTISYGPC</sequence>
<reference evidence="6 8" key="2">
    <citation type="submission" date="2020-02" db="EMBL/GenBank/DDBJ databases">
        <title>Genome sequence of Parvularcula flava strain NH6-79.</title>
        <authorList>
            <person name="Abdul Karim M.H."/>
            <person name="Lam M.Q."/>
            <person name="Chen S.J."/>
            <person name="Yahya A."/>
            <person name="Shahir S."/>
            <person name="Shamsir M.S."/>
            <person name="Chong C.S."/>
        </authorList>
    </citation>
    <scope>NUCLEOTIDE SEQUENCE [LARGE SCALE GENOMIC DNA]</scope>
    <source>
        <strain evidence="6 8">NH6-79</strain>
    </source>
</reference>
<gene>
    <name evidence="6" type="ORF">FF098_013700</name>
    <name evidence="5" type="ORF">GCM10011355_29610</name>
</gene>
<evidence type="ECO:0000313" key="6">
    <source>
        <dbReference type="EMBL" id="NHK28972.1"/>
    </source>
</evidence>
<evidence type="ECO:0000256" key="1">
    <source>
        <dbReference type="ARBA" id="ARBA00022723"/>
    </source>
</evidence>
<feature type="transmembrane region" description="Helical" evidence="3">
    <location>
        <begin position="6"/>
        <end position="24"/>
    </location>
</feature>
<dbReference type="PANTHER" id="PTHR31302:SF31">
    <property type="entry name" value="PHOSPHODIESTERASE YAEI"/>
    <property type="match status" value="1"/>
</dbReference>
<feature type="domain" description="Calcineurin-like phosphoesterase" evidence="4">
    <location>
        <begin position="75"/>
        <end position="241"/>
    </location>
</feature>
<dbReference type="GO" id="GO:0046872">
    <property type="term" value="F:metal ion binding"/>
    <property type="evidence" value="ECO:0007669"/>
    <property type="project" value="UniProtKB-KW"/>
</dbReference>
<evidence type="ECO:0000256" key="2">
    <source>
        <dbReference type="ARBA" id="ARBA00022801"/>
    </source>
</evidence>
<dbReference type="InterPro" id="IPR051158">
    <property type="entry name" value="Metallophosphoesterase_sf"/>
</dbReference>
<feature type="transmembrane region" description="Helical" evidence="3">
    <location>
        <begin position="33"/>
        <end position="50"/>
    </location>
</feature>
<dbReference type="AlphaFoldDB" id="A0A8J3AAB5"/>
<evidence type="ECO:0000313" key="5">
    <source>
        <dbReference type="EMBL" id="GGI00699.1"/>
    </source>
</evidence>
<dbReference type="GO" id="GO:0009245">
    <property type="term" value="P:lipid A biosynthetic process"/>
    <property type="evidence" value="ECO:0007669"/>
    <property type="project" value="TreeGrafter"/>
</dbReference>
<dbReference type="PANTHER" id="PTHR31302">
    <property type="entry name" value="TRANSMEMBRANE PROTEIN WITH METALLOPHOSPHOESTERASE DOMAIN-RELATED"/>
    <property type="match status" value="1"/>
</dbReference>
<name>A0A8J3AAB5_9PROT</name>
<comment type="caution">
    <text evidence="5">The sequence shown here is derived from an EMBL/GenBank/DDBJ whole genome shotgun (WGS) entry which is preliminary data.</text>
</comment>
<dbReference type="Proteomes" id="UP000621856">
    <property type="component" value="Unassembled WGS sequence"/>
</dbReference>
<dbReference type="GO" id="GO:0008758">
    <property type="term" value="F:UDP-2,3-diacylglucosamine hydrolase activity"/>
    <property type="evidence" value="ECO:0007669"/>
    <property type="project" value="TreeGrafter"/>
</dbReference>
<proteinExistence type="predicted"/>
<dbReference type="Gene3D" id="3.60.21.10">
    <property type="match status" value="1"/>
</dbReference>
<evidence type="ECO:0000259" key="4">
    <source>
        <dbReference type="Pfam" id="PF00149"/>
    </source>
</evidence>
<dbReference type="Pfam" id="PF00149">
    <property type="entry name" value="Metallophos"/>
    <property type="match status" value="1"/>
</dbReference>
<keyword evidence="3" id="KW-0812">Transmembrane</keyword>
<reference evidence="5" key="3">
    <citation type="submission" date="2020-09" db="EMBL/GenBank/DDBJ databases">
        <authorList>
            <person name="Sun Q."/>
            <person name="Zhou Y."/>
        </authorList>
    </citation>
    <scope>NUCLEOTIDE SEQUENCE</scope>
    <source>
        <strain evidence="5">CGMCC 1.14984</strain>
    </source>
</reference>
<keyword evidence="1" id="KW-0479">Metal-binding</keyword>
<dbReference type="RefSeq" id="WP_166426541.1">
    <property type="nucleotide sequence ID" value="NZ_BMGZ01000003.1"/>
</dbReference>
<keyword evidence="2" id="KW-0378">Hydrolase</keyword>
<reference evidence="5" key="1">
    <citation type="journal article" date="2014" name="Int. J. Syst. Evol. Microbiol.">
        <title>Complete genome sequence of Corynebacterium casei LMG S-19264T (=DSM 44701T), isolated from a smear-ripened cheese.</title>
        <authorList>
            <consortium name="US DOE Joint Genome Institute (JGI-PGF)"/>
            <person name="Walter F."/>
            <person name="Albersmeier A."/>
            <person name="Kalinowski J."/>
            <person name="Ruckert C."/>
        </authorList>
    </citation>
    <scope>NUCLEOTIDE SEQUENCE</scope>
    <source>
        <strain evidence="5">CGMCC 1.14984</strain>
    </source>
</reference>
<evidence type="ECO:0000313" key="7">
    <source>
        <dbReference type="Proteomes" id="UP000621856"/>
    </source>
</evidence>
<dbReference type="InterPro" id="IPR004843">
    <property type="entry name" value="Calcineurin-like_PHP"/>
</dbReference>
<keyword evidence="3" id="KW-1133">Transmembrane helix</keyword>
<dbReference type="Proteomes" id="UP000818603">
    <property type="component" value="Unassembled WGS sequence"/>
</dbReference>
<dbReference type="InterPro" id="IPR029052">
    <property type="entry name" value="Metallo-depent_PP-like"/>
</dbReference>
<evidence type="ECO:0000256" key="3">
    <source>
        <dbReference type="SAM" id="Phobius"/>
    </source>
</evidence>
<organism evidence="5 7">
    <name type="scientific">Aquisalinus luteolus</name>
    <dbReference type="NCBI Taxonomy" id="1566827"/>
    <lineage>
        <taxon>Bacteria</taxon>
        <taxon>Pseudomonadati</taxon>
        <taxon>Pseudomonadota</taxon>
        <taxon>Alphaproteobacteria</taxon>
        <taxon>Parvularculales</taxon>
        <taxon>Parvularculaceae</taxon>
        <taxon>Aquisalinus</taxon>
    </lineage>
</organism>
<evidence type="ECO:0000313" key="8">
    <source>
        <dbReference type="Proteomes" id="UP000818603"/>
    </source>
</evidence>
<keyword evidence="3" id="KW-0472">Membrane</keyword>
<dbReference type="EMBL" id="BMGZ01000003">
    <property type="protein sequence ID" value="GGI00699.1"/>
    <property type="molecule type" value="Genomic_DNA"/>
</dbReference>
<protein>
    <submittedName>
        <fullName evidence="5">Phosphohydrolase</fullName>
    </submittedName>
</protein>
<accession>A0A8J3AAB5</accession>
<dbReference type="GO" id="GO:0016020">
    <property type="term" value="C:membrane"/>
    <property type="evidence" value="ECO:0007669"/>
    <property type="project" value="GOC"/>
</dbReference>
<dbReference type="EMBL" id="VCJR02000003">
    <property type="protein sequence ID" value="NHK28972.1"/>
    <property type="molecule type" value="Genomic_DNA"/>
</dbReference>
<keyword evidence="8" id="KW-1185">Reference proteome</keyword>